<dbReference type="InterPro" id="IPR050228">
    <property type="entry name" value="Carboxylesterase_BioH"/>
</dbReference>
<sequence>MSSLTLGPDTPRHIVFSHANSFPAGTYRRLFRQWEDAGFQVHAVERYGHDPRYPVTRDWPHLVEQLHHLVRDDIGEPVFLVGHSLGGYLSMMLASRHPQWAHGVVVLDSPLLYGLKAAGIGLAKNLGRMQHIMPSAVAIQRTHEWPTVEAARTHFEIKDKFAAFHPEVLADYLQCGLTSRPDQTTVTLQFRREIEAQIYNTMPHRLLQDFRRKPQQCPMAFIAGRDSKELRSVGLQGTRQLFGQHLSWIEGSHLYPLEQPDTTASEVLKWLQQFAQQRQAA</sequence>
<dbReference type="OrthoDB" id="5729753at2"/>
<dbReference type="InterPro" id="IPR000073">
    <property type="entry name" value="AB_hydrolase_1"/>
</dbReference>
<comment type="caution">
    <text evidence="2">The sequence shown here is derived from an EMBL/GenBank/DDBJ whole genome shotgun (WGS) entry which is preliminary data.</text>
</comment>
<keyword evidence="3" id="KW-1185">Reference proteome</keyword>
<gene>
    <name evidence="2" type="ORF">EYS42_09780</name>
</gene>
<protein>
    <submittedName>
        <fullName evidence="2">Alpha/beta hydrolase</fullName>
    </submittedName>
</protein>
<evidence type="ECO:0000313" key="3">
    <source>
        <dbReference type="Proteomes" id="UP000292120"/>
    </source>
</evidence>
<name>A0A4Q9H4E6_9BURK</name>
<evidence type="ECO:0000313" key="2">
    <source>
        <dbReference type="EMBL" id="TBO31506.1"/>
    </source>
</evidence>
<dbReference type="Proteomes" id="UP000292120">
    <property type="component" value="Unassembled WGS sequence"/>
</dbReference>
<proteinExistence type="predicted"/>
<dbReference type="SUPFAM" id="SSF53474">
    <property type="entry name" value="alpha/beta-Hydrolases"/>
    <property type="match status" value="1"/>
</dbReference>
<dbReference type="AlphaFoldDB" id="A0A4Q9H4E6"/>
<dbReference type="PANTHER" id="PTHR43194">
    <property type="entry name" value="HYDROLASE ALPHA/BETA FOLD FAMILY"/>
    <property type="match status" value="1"/>
</dbReference>
<accession>A0A4Q9H4E6</accession>
<keyword evidence="2" id="KW-0378">Hydrolase</keyword>
<dbReference type="RefSeq" id="WP_130967960.1">
    <property type="nucleotide sequence ID" value="NZ_SIXI01000003.1"/>
</dbReference>
<dbReference type="EMBL" id="SIXI01000003">
    <property type="protein sequence ID" value="TBO31506.1"/>
    <property type="molecule type" value="Genomic_DNA"/>
</dbReference>
<dbReference type="GO" id="GO:0016787">
    <property type="term" value="F:hydrolase activity"/>
    <property type="evidence" value="ECO:0007669"/>
    <property type="project" value="UniProtKB-KW"/>
</dbReference>
<feature type="domain" description="AB hydrolase-1" evidence="1">
    <location>
        <begin position="14"/>
        <end position="265"/>
    </location>
</feature>
<evidence type="ECO:0000259" key="1">
    <source>
        <dbReference type="Pfam" id="PF12697"/>
    </source>
</evidence>
<dbReference type="Pfam" id="PF12697">
    <property type="entry name" value="Abhydrolase_6"/>
    <property type="match status" value="1"/>
</dbReference>
<organism evidence="2 3">
    <name type="scientific">Aquabacterium lacunae</name>
    <dbReference type="NCBI Taxonomy" id="2528630"/>
    <lineage>
        <taxon>Bacteria</taxon>
        <taxon>Pseudomonadati</taxon>
        <taxon>Pseudomonadota</taxon>
        <taxon>Betaproteobacteria</taxon>
        <taxon>Burkholderiales</taxon>
        <taxon>Aquabacterium</taxon>
    </lineage>
</organism>
<reference evidence="2 3" key="1">
    <citation type="submission" date="2019-02" db="EMBL/GenBank/DDBJ databases">
        <title>Aquabacterium sp. strain KMB7.</title>
        <authorList>
            <person name="Chen W.-M."/>
        </authorList>
    </citation>
    <scope>NUCLEOTIDE SEQUENCE [LARGE SCALE GENOMIC DNA]</scope>
    <source>
        <strain evidence="2 3">KMB7</strain>
    </source>
</reference>
<dbReference type="InterPro" id="IPR029058">
    <property type="entry name" value="AB_hydrolase_fold"/>
</dbReference>
<dbReference type="PANTHER" id="PTHR43194:SF2">
    <property type="entry name" value="PEROXISOMAL MEMBRANE PROTEIN LPX1"/>
    <property type="match status" value="1"/>
</dbReference>
<dbReference type="Gene3D" id="3.40.50.1820">
    <property type="entry name" value="alpha/beta hydrolase"/>
    <property type="match status" value="1"/>
</dbReference>